<dbReference type="EMBL" id="ML736890">
    <property type="protein sequence ID" value="KAE8397515.1"/>
    <property type="molecule type" value="Genomic_DNA"/>
</dbReference>
<evidence type="ECO:0000256" key="1">
    <source>
        <dbReference type="SAM" id="MobiDB-lite"/>
    </source>
</evidence>
<dbReference type="GeneID" id="43668481"/>
<feature type="region of interest" description="Disordered" evidence="1">
    <location>
        <begin position="27"/>
        <end position="70"/>
    </location>
</feature>
<accession>A0A5N7CTL7</accession>
<evidence type="ECO:0000313" key="2">
    <source>
        <dbReference type="EMBL" id="KAE8397515.1"/>
    </source>
</evidence>
<dbReference type="Proteomes" id="UP000325579">
    <property type="component" value="Unassembled WGS sequence"/>
</dbReference>
<reference evidence="2 3" key="1">
    <citation type="submission" date="2019-04" db="EMBL/GenBank/DDBJ databases">
        <authorList>
            <consortium name="DOE Joint Genome Institute"/>
            <person name="Mondo S."/>
            <person name="Kjaerbolling I."/>
            <person name="Vesth T."/>
            <person name="Frisvad J.C."/>
            <person name="Nybo J.L."/>
            <person name="Theobald S."/>
            <person name="Kildgaard S."/>
            <person name="Isbrandt T."/>
            <person name="Kuo A."/>
            <person name="Sato A."/>
            <person name="Lyhne E.K."/>
            <person name="Kogle M.E."/>
            <person name="Wiebenga A."/>
            <person name="Kun R.S."/>
            <person name="Lubbers R.J."/>
            <person name="Makela M.R."/>
            <person name="Barry K."/>
            <person name="Chovatia M."/>
            <person name="Clum A."/>
            <person name="Daum C."/>
            <person name="Haridas S."/>
            <person name="He G."/>
            <person name="LaButti K."/>
            <person name="Lipzen A."/>
            <person name="Riley R."/>
            <person name="Salamov A."/>
            <person name="Simmons B.A."/>
            <person name="Magnuson J.K."/>
            <person name="Henrissat B."/>
            <person name="Mortensen U.H."/>
            <person name="Larsen T.O."/>
            <person name="Devries R.P."/>
            <person name="Grigoriev I.V."/>
            <person name="Machida M."/>
            <person name="Baker S.E."/>
            <person name="Andersen M.R."/>
            <person name="Cantor M.N."/>
            <person name="Hua S.X."/>
        </authorList>
    </citation>
    <scope>NUCLEOTIDE SEQUENCE [LARGE SCALE GENOMIC DNA]</scope>
    <source>
        <strain evidence="2 3">CBS 119388</strain>
    </source>
</reference>
<keyword evidence="3" id="KW-1185">Reference proteome</keyword>
<evidence type="ECO:0000313" key="3">
    <source>
        <dbReference type="Proteomes" id="UP000325579"/>
    </source>
</evidence>
<proteinExistence type="predicted"/>
<dbReference type="RefSeq" id="XP_031934834.1">
    <property type="nucleotide sequence ID" value="XM_032083790.1"/>
</dbReference>
<dbReference type="AlphaFoldDB" id="A0A5N7CTL7"/>
<organism evidence="2 3">
    <name type="scientific">Aspergillus pseudonomiae</name>
    <dbReference type="NCBI Taxonomy" id="1506151"/>
    <lineage>
        <taxon>Eukaryota</taxon>
        <taxon>Fungi</taxon>
        <taxon>Dikarya</taxon>
        <taxon>Ascomycota</taxon>
        <taxon>Pezizomycotina</taxon>
        <taxon>Eurotiomycetes</taxon>
        <taxon>Eurotiomycetidae</taxon>
        <taxon>Eurotiales</taxon>
        <taxon>Aspergillaceae</taxon>
        <taxon>Aspergillus</taxon>
        <taxon>Aspergillus subgen. Circumdati</taxon>
    </lineage>
</organism>
<name>A0A5N7CTL7_9EURO</name>
<sequence length="70" mass="7939">MFPINFITSRKFLGHCYNSVPFPGWSGIIQPKTQPQPRENEPPSPIQSSPDHSRPSQEPAHTLFSHLSQK</sequence>
<gene>
    <name evidence="2" type="ORF">BDV37DRAFT_265482</name>
</gene>
<protein>
    <submittedName>
        <fullName evidence="2">Uncharacterized protein</fullName>
    </submittedName>
</protein>